<dbReference type="PANTHER" id="PTHR35149">
    <property type="entry name" value="SLL5132 PROTEIN"/>
    <property type="match status" value="1"/>
</dbReference>
<dbReference type="AlphaFoldDB" id="A0A9Q5JG53"/>
<dbReference type="Proteomes" id="UP000177273">
    <property type="component" value="Unassembled WGS sequence"/>
</dbReference>
<organism evidence="3 4">
    <name type="scientific">Floricoccus penangensis</name>
    <dbReference type="NCBI Taxonomy" id="1859475"/>
    <lineage>
        <taxon>Bacteria</taxon>
        <taxon>Bacillati</taxon>
        <taxon>Bacillota</taxon>
        <taxon>Bacilli</taxon>
        <taxon>Lactobacillales</taxon>
        <taxon>Streptococcaceae</taxon>
        <taxon>Floricoccus</taxon>
    </lineage>
</organism>
<dbReference type="OrthoDB" id="9798761at2"/>
<dbReference type="InterPro" id="IPR057156">
    <property type="entry name" value="DUF7834"/>
</dbReference>
<dbReference type="EMBL" id="MKIQ01000027">
    <property type="protein sequence ID" value="OFI46787.1"/>
    <property type="molecule type" value="Genomic_DNA"/>
</dbReference>
<dbReference type="PANTHER" id="PTHR35149:SF2">
    <property type="entry name" value="DUF262 DOMAIN-CONTAINING PROTEIN"/>
    <property type="match status" value="1"/>
</dbReference>
<keyword evidence="4" id="KW-1185">Reference proteome</keyword>
<dbReference type="InterPro" id="IPR004919">
    <property type="entry name" value="GmrSD_N"/>
</dbReference>
<evidence type="ECO:0008006" key="5">
    <source>
        <dbReference type="Google" id="ProtNLM"/>
    </source>
</evidence>
<evidence type="ECO:0000259" key="1">
    <source>
        <dbReference type="Pfam" id="PF03235"/>
    </source>
</evidence>
<dbReference type="Pfam" id="PF03235">
    <property type="entry name" value="GmrSD_N"/>
    <property type="match status" value="1"/>
</dbReference>
<protein>
    <recommendedName>
        <fullName evidence="5">DUF262 domain-containing protein</fullName>
    </recommendedName>
</protein>
<accession>A0A9Q5JG53</accession>
<sequence length="426" mass="50723">MALLEEELNICNISELFDMNLKIPEYQRPYTWSTESVSTMFSDIKNAFSKNIEEYRLGTIILHKVGEYYNIVDGQQRITTLSILLYYLNENNKLLDEEYSNLSVENINRNSSLLKKLVKEVNKSEFKNYLLGNCTLVKIVTDEQQEAFQFFDSQNTRGKALNPHDLLKSYHLREMNSDSEEKKINVISKWENIDQNKLDKLFRIFLFPITQWYKNKNGLNYSIKDISNFKGIKKNNNFNYSIYHKSSNLFIEQLNSTGINELFESEQINQFQLNQPIVAGDRFFKWTVHYLELLKKIEDRVKNNYSQEEIPTKNSGDRYVYQLFLSVLQFFADRFGIENMDINVMDFFYTWSYSIRLKMQAVYKETINKYAQGKHDRINKEIDMFNMINEMNCPRELTAIIFEEVTDISNKKYEEIFNKIKKINGW</sequence>
<gene>
    <name evidence="3" type="ORF">BG262_03025</name>
</gene>
<comment type="caution">
    <text evidence="3">The sequence shown here is derived from an EMBL/GenBank/DDBJ whole genome shotgun (WGS) entry which is preliminary data.</text>
</comment>
<evidence type="ECO:0000313" key="4">
    <source>
        <dbReference type="Proteomes" id="UP000177273"/>
    </source>
</evidence>
<proteinExistence type="predicted"/>
<reference evidence="4" key="1">
    <citation type="submission" date="2016-09" db="EMBL/GenBank/DDBJ databases">
        <title>Draft genome sequence of a novel species of the family Streptococcaceae isolated from flowers.</title>
        <authorList>
            <person name="Chuah L.-O."/>
            <person name="Yap K.-P."/>
            <person name="Thong K.L."/>
            <person name="Liong M.T."/>
            <person name="Ahmad R."/>
            <person name="Rusul G."/>
        </authorList>
    </citation>
    <scope>NUCLEOTIDE SEQUENCE [LARGE SCALE GENOMIC DNA]</scope>
    <source>
        <strain evidence="4">HibF3</strain>
    </source>
</reference>
<evidence type="ECO:0000313" key="3">
    <source>
        <dbReference type="EMBL" id="OFI46787.1"/>
    </source>
</evidence>
<evidence type="ECO:0000259" key="2">
    <source>
        <dbReference type="Pfam" id="PF25202"/>
    </source>
</evidence>
<dbReference type="Pfam" id="PF25202">
    <property type="entry name" value="DUF7834"/>
    <property type="match status" value="1"/>
</dbReference>
<feature type="domain" description="DUF7834" evidence="2">
    <location>
        <begin position="183"/>
        <end position="414"/>
    </location>
</feature>
<feature type="domain" description="GmrSD restriction endonucleases N-terminal" evidence="1">
    <location>
        <begin position="13"/>
        <end position="171"/>
    </location>
</feature>
<name>A0A9Q5JG53_9LACT</name>